<feature type="chain" id="PRO_5040487805" evidence="1">
    <location>
        <begin position="25"/>
        <end position="178"/>
    </location>
</feature>
<name>A0A9P0ALR0_BEMTA</name>
<protein>
    <submittedName>
        <fullName evidence="2">Uncharacterized protein</fullName>
    </submittedName>
</protein>
<dbReference type="EMBL" id="OU963869">
    <property type="protein sequence ID" value="CAH0394464.1"/>
    <property type="molecule type" value="Genomic_DNA"/>
</dbReference>
<organism evidence="2 3">
    <name type="scientific">Bemisia tabaci</name>
    <name type="common">Sweetpotato whitefly</name>
    <name type="synonym">Aleurodes tabaci</name>
    <dbReference type="NCBI Taxonomy" id="7038"/>
    <lineage>
        <taxon>Eukaryota</taxon>
        <taxon>Metazoa</taxon>
        <taxon>Ecdysozoa</taxon>
        <taxon>Arthropoda</taxon>
        <taxon>Hexapoda</taxon>
        <taxon>Insecta</taxon>
        <taxon>Pterygota</taxon>
        <taxon>Neoptera</taxon>
        <taxon>Paraneoptera</taxon>
        <taxon>Hemiptera</taxon>
        <taxon>Sternorrhyncha</taxon>
        <taxon>Aleyrodoidea</taxon>
        <taxon>Aleyrodidae</taxon>
        <taxon>Aleyrodinae</taxon>
        <taxon>Bemisia</taxon>
    </lineage>
</organism>
<gene>
    <name evidence="2" type="ORF">BEMITA_LOCUS12760</name>
</gene>
<reference evidence="2" key="1">
    <citation type="submission" date="2021-12" db="EMBL/GenBank/DDBJ databases">
        <authorList>
            <person name="King R."/>
        </authorList>
    </citation>
    <scope>NUCLEOTIDE SEQUENCE</scope>
</reference>
<evidence type="ECO:0000256" key="1">
    <source>
        <dbReference type="SAM" id="SignalP"/>
    </source>
</evidence>
<proteinExistence type="predicted"/>
<accession>A0A9P0ALR0</accession>
<dbReference type="AlphaFoldDB" id="A0A9P0ALR0"/>
<keyword evidence="1" id="KW-0732">Signal</keyword>
<keyword evidence="3" id="KW-1185">Reference proteome</keyword>
<dbReference type="Proteomes" id="UP001152759">
    <property type="component" value="Chromosome 8"/>
</dbReference>
<feature type="signal peptide" evidence="1">
    <location>
        <begin position="1"/>
        <end position="24"/>
    </location>
</feature>
<evidence type="ECO:0000313" key="3">
    <source>
        <dbReference type="Proteomes" id="UP001152759"/>
    </source>
</evidence>
<evidence type="ECO:0000313" key="2">
    <source>
        <dbReference type="EMBL" id="CAH0394464.1"/>
    </source>
</evidence>
<sequence>MRAACAETLFTLLGLNLLCHVFSAADASAKRGCSAFGHSCFGGHGKRFDPEAMEVGAGAAAAMADILDDQTTRDRDRDRNNRDQDLGLLASIAAPRDLATASGNSQNILKALMDCQAIKQISSDHLTHRVTIRNSVTTIIDDQLRQDDTVAAERCKNCCFVCGLAIVVNKPCHFKKPR</sequence>